<evidence type="ECO:0000259" key="1">
    <source>
        <dbReference type="Pfam" id="PF09722"/>
    </source>
</evidence>
<reference evidence="3 4" key="1">
    <citation type="submission" date="2018-08" db="EMBL/GenBank/DDBJ databases">
        <title>Thalassotalea euphylliae genome.</title>
        <authorList>
            <person name="Summers S."/>
            <person name="Rice S.A."/>
            <person name="Freckelton M.L."/>
            <person name="Nedved B.T."/>
            <person name="Hadfield M.G."/>
        </authorList>
    </citation>
    <scope>NUCLEOTIDE SEQUENCE [LARGE SCALE GENOMIC DNA]</scope>
    <source>
        <strain evidence="3 4">H1</strain>
    </source>
</reference>
<dbReference type="RefSeq" id="WP_116008824.1">
    <property type="nucleotide sequence ID" value="NZ_QUOU01000001.1"/>
</dbReference>
<dbReference type="NCBIfam" id="TIGR02293">
    <property type="entry name" value="TAS_TIGR02293"/>
    <property type="match status" value="1"/>
</dbReference>
<accession>A0A3E0TTK3</accession>
<proteinExistence type="predicted"/>
<dbReference type="Pfam" id="PF09722">
    <property type="entry name" value="Xre_MbcA_ParS_C"/>
    <property type="match status" value="1"/>
</dbReference>
<dbReference type="InterPro" id="IPR011979">
    <property type="entry name" value="Antitox_Xre"/>
</dbReference>
<evidence type="ECO:0000313" key="3">
    <source>
        <dbReference type="EMBL" id="REL27754.1"/>
    </source>
</evidence>
<dbReference type="Proteomes" id="UP000256478">
    <property type="component" value="Unassembled WGS sequence"/>
</dbReference>
<evidence type="ECO:0000259" key="2">
    <source>
        <dbReference type="Pfam" id="PF20432"/>
    </source>
</evidence>
<sequence>MLLFTPKPDEVPTFWDSVGIPARGIELYTALNDGLPFEVYGRIAKHTKLDKKEIASALHLAPATVARRAKSGYFSREEGDRLYRLAAVLNAANELFEHDMAAAVDWLKHPARGLGNKKPIEMLRTTAESEAILDLIGRLEHGVVV</sequence>
<comment type="caution">
    <text evidence="3">The sequence shown here is derived from an EMBL/GenBank/DDBJ whole genome shotgun (WGS) entry which is preliminary data.</text>
</comment>
<dbReference type="OrthoDB" id="8595277at2"/>
<evidence type="ECO:0000313" key="4">
    <source>
        <dbReference type="Proteomes" id="UP000256478"/>
    </source>
</evidence>
<organism evidence="3 4">
    <name type="scientific">Thalassotalea euphylliae</name>
    <dbReference type="NCBI Taxonomy" id="1655234"/>
    <lineage>
        <taxon>Bacteria</taxon>
        <taxon>Pseudomonadati</taxon>
        <taxon>Pseudomonadota</taxon>
        <taxon>Gammaproteobacteria</taxon>
        <taxon>Alteromonadales</taxon>
        <taxon>Colwelliaceae</taxon>
        <taxon>Thalassotalea</taxon>
    </lineage>
</organism>
<gene>
    <name evidence="3" type="ORF">DXX93_15110</name>
</gene>
<feature type="domain" description="Antitoxin Xre/MbcA/ParS-like toxin-binding" evidence="1">
    <location>
        <begin position="91"/>
        <end position="142"/>
    </location>
</feature>
<feature type="domain" description="Antitoxin Xre-like helix-turn-helix" evidence="2">
    <location>
        <begin position="27"/>
        <end position="86"/>
    </location>
</feature>
<dbReference type="AlphaFoldDB" id="A0A3E0TTK3"/>
<protein>
    <submittedName>
        <fullName evidence="3">DUF2384 domain-containing protein</fullName>
    </submittedName>
</protein>
<dbReference type="Pfam" id="PF20432">
    <property type="entry name" value="Xre-like-HTH"/>
    <property type="match status" value="1"/>
</dbReference>
<dbReference type="InterPro" id="IPR046847">
    <property type="entry name" value="Xre-like_HTH"/>
</dbReference>
<dbReference type="EMBL" id="QUOU01000001">
    <property type="protein sequence ID" value="REL27754.1"/>
    <property type="molecule type" value="Genomic_DNA"/>
</dbReference>
<name>A0A3E0TTK3_9GAMM</name>
<dbReference type="InterPro" id="IPR024467">
    <property type="entry name" value="Xre/MbcA/ParS-like_toxin-bd"/>
</dbReference>
<dbReference type="GO" id="GO:0003677">
    <property type="term" value="F:DNA binding"/>
    <property type="evidence" value="ECO:0007669"/>
    <property type="project" value="InterPro"/>
</dbReference>